<evidence type="ECO:0000313" key="13">
    <source>
        <dbReference type="Proteomes" id="UP000698800"/>
    </source>
</evidence>
<keyword evidence="13" id="KW-1185">Reference proteome</keyword>
<dbReference type="EMBL" id="JAGHQL010000001">
    <property type="protein sequence ID" value="KAH0547779.1"/>
    <property type="molecule type" value="Genomic_DNA"/>
</dbReference>
<evidence type="ECO:0000256" key="9">
    <source>
        <dbReference type="PIRNR" id="PIRNR016089"/>
    </source>
</evidence>
<evidence type="ECO:0000256" key="10">
    <source>
        <dbReference type="SAM" id="MobiDB-lite"/>
    </source>
</evidence>
<evidence type="ECO:0000256" key="3">
    <source>
        <dbReference type="ARBA" id="ARBA00022692"/>
    </source>
</evidence>
<dbReference type="PANTHER" id="PTHR12804">
    <property type="entry name" value="MICROSOMAL SIGNAL PEPTIDASE 23 KD SUBUNIT SPC22/23"/>
    <property type="match status" value="1"/>
</dbReference>
<feature type="region of interest" description="Disordered" evidence="10">
    <location>
        <begin position="114"/>
        <end position="136"/>
    </location>
</feature>
<accession>A0A9P8IDX8</accession>
<evidence type="ECO:0000256" key="4">
    <source>
        <dbReference type="ARBA" id="ARBA00022824"/>
    </source>
</evidence>
<dbReference type="PANTHER" id="PTHR12804:SF0">
    <property type="entry name" value="SIGNAL PEPTIDASE COMPLEX SUBUNIT 3"/>
    <property type="match status" value="1"/>
</dbReference>
<dbReference type="Pfam" id="PF04573">
    <property type="entry name" value="SPC22"/>
    <property type="match status" value="2"/>
</dbReference>
<feature type="transmembrane region" description="Helical" evidence="11">
    <location>
        <begin position="12"/>
        <end position="33"/>
    </location>
</feature>
<evidence type="ECO:0000256" key="8">
    <source>
        <dbReference type="ARBA" id="ARBA00045670"/>
    </source>
</evidence>
<comment type="caution">
    <text evidence="12">The sequence shown here is derived from an EMBL/GenBank/DDBJ whole genome shotgun (WGS) entry which is preliminary data.</text>
</comment>
<sequence>MHSTVVRAQNIFGLFTTVAFFVSAFIGLSVLFYRQAPSADVNLKNLQVVKGRPHYYSSKREEYAHIRFDLDAGEETSFYLKVFVYILAKWPSPGKPDSINEAVIWDQIIPADPSQNPNIAPERRRKSLASPPSKAERGLIRLHNAKSKYQITDRAGKIAERSNATLELGWNVQPWVGALAWTTHMQLGSWKALQGGRSKPFNFPELQVKKKSTGGRSN</sequence>
<comment type="subcellular location">
    <subcellularLocation>
        <location evidence="1">Endoplasmic reticulum membrane</location>
        <topology evidence="1">Single-pass type II membrane protein</topology>
    </subcellularLocation>
</comment>
<dbReference type="InterPro" id="IPR007653">
    <property type="entry name" value="SPC3"/>
</dbReference>
<evidence type="ECO:0000256" key="11">
    <source>
        <dbReference type="SAM" id="Phobius"/>
    </source>
</evidence>
<dbReference type="PIRSF" id="PIRSF016089">
    <property type="entry name" value="SPC22"/>
    <property type="match status" value="1"/>
</dbReference>
<name>A0A9P8IDX8_9PEZI</name>
<organism evidence="12 13">
    <name type="scientific">Glutinoglossum americanum</name>
    <dbReference type="NCBI Taxonomy" id="1670608"/>
    <lineage>
        <taxon>Eukaryota</taxon>
        <taxon>Fungi</taxon>
        <taxon>Dikarya</taxon>
        <taxon>Ascomycota</taxon>
        <taxon>Pezizomycotina</taxon>
        <taxon>Geoglossomycetes</taxon>
        <taxon>Geoglossales</taxon>
        <taxon>Geoglossaceae</taxon>
        <taxon>Glutinoglossum</taxon>
    </lineage>
</organism>
<comment type="similarity">
    <text evidence="2 9">Belongs to the SPCS3 family.</text>
</comment>
<dbReference type="OrthoDB" id="10261524at2759"/>
<keyword evidence="7 9" id="KW-0472">Membrane</keyword>
<reference evidence="12" key="1">
    <citation type="submission" date="2021-03" db="EMBL/GenBank/DDBJ databases">
        <title>Comparative genomics and phylogenomic investigation of the class Geoglossomycetes provide insights into ecological specialization and systematics.</title>
        <authorList>
            <person name="Melie T."/>
            <person name="Pirro S."/>
            <person name="Miller A.N."/>
            <person name="Quandt A."/>
        </authorList>
    </citation>
    <scope>NUCLEOTIDE SEQUENCE</scope>
    <source>
        <strain evidence="12">GBOQ0MN5Z8</strain>
    </source>
</reference>
<dbReference type="GO" id="GO:0006465">
    <property type="term" value="P:signal peptide processing"/>
    <property type="evidence" value="ECO:0007669"/>
    <property type="project" value="UniProtKB-UniRule"/>
</dbReference>
<proteinExistence type="inferred from homology"/>
<dbReference type="AlphaFoldDB" id="A0A9P8IDX8"/>
<evidence type="ECO:0000256" key="7">
    <source>
        <dbReference type="ARBA" id="ARBA00023136"/>
    </source>
</evidence>
<keyword evidence="3 11" id="KW-0812">Transmembrane</keyword>
<gene>
    <name evidence="12" type="ORF">FGG08_000036</name>
</gene>
<evidence type="ECO:0000256" key="2">
    <source>
        <dbReference type="ARBA" id="ARBA00009289"/>
    </source>
</evidence>
<evidence type="ECO:0000256" key="5">
    <source>
        <dbReference type="ARBA" id="ARBA00022968"/>
    </source>
</evidence>
<dbReference type="GO" id="GO:0005787">
    <property type="term" value="C:signal peptidase complex"/>
    <property type="evidence" value="ECO:0007669"/>
    <property type="project" value="UniProtKB-UniRule"/>
</dbReference>
<dbReference type="Proteomes" id="UP000698800">
    <property type="component" value="Unassembled WGS sequence"/>
</dbReference>
<dbReference type="GO" id="GO:0045047">
    <property type="term" value="P:protein targeting to ER"/>
    <property type="evidence" value="ECO:0007669"/>
    <property type="project" value="TreeGrafter"/>
</dbReference>
<keyword evidence="5" id="KW-0735">Signal-anchor</keyword>
<comment type="function">
    <text evidence="8">Essential component of the signal peptidase complex (SPC) which catalyzes the cleavage of N-terminal signal sequences from nascent proteins as they are translocated into the lumen of the endoplasmic reticulum. Essential for the SPC catalytic activity, possibly by stabilizing and positioning the active center of the complex close to the lumenal surface. Essential for viability.</text>
</comment>
<evidence type="ECO:0000256" key="6">
    <source>
        <dbReference type="ARBA" id="ARBA00022989"/>
    </source>
</evidence>
<keyword evidence="6 11" id="KW-1133">Transmembrane helix</keyword>
<keyword evidence="4 9" id="KW-0256">Endoplasmic reticulum</keyword>
<evidence type="ECO:0000256" key="1">
    <source>
        <dbReference type="ARBA" id="ARBA00004648"/>
    </source>
</evidence>
<protein>
    <recommendedName>
        <fullName evidence="9">Signal peptidase subunit 3</fullName>
    </recommendedName>
</protein>
<evidence type="ECO:0000313" key="12">
    <source>
        <dbReference type="EMBL" id="KAH0547779.1"/>
    </source>
</evidence>